<dbReference type="Proteomes" id="UP000401081">
    <property type="component" value="Unassembled WGS sequence"/>
</dbReference>
<feature type="chain" id="PRO_5019761921" evidence="1">
    <location>
        <begin position="23"/>
        <end position="60"/>
    </location>
</feature>
<keyword evidence="1" id="KW-0732">Signal</keyword>
<keyword evidence="3" id="KW-1185">Reference proteome</keyword>
<reference evidence="2 3" key="1">
    <citation type="submission" date="2019-03" db="EMBL/GenBank/DDBJ databases">
        <authorList>
            <consortium name="Pathogen Informatics"/>
        </authorList>
    </citation>
    <scope>NUCLEOTIDE SEQUENCE [LARGE SCALE GENOMIC DNA]</scope>
    <source>
        <strain evidence="2 3">NCTC12993</strain>
    </source>
</reference>
<dbReference type="AlphaFoldDB" id="A0A485AJ88"/>
<dbReference type="PROSITE" id="PS51257">
    <property type="entry name" value="PROKAR_LIPOPROTEIN"/>
    <property type="match status" value="1"/>
</dbReference>
<dbReference type="EMBL" id="CAADJD010000014">
    <property type="protein sequence ID" value="VFS60481.1"/>
    <property type="molecule type" value="Genomic_DNA"/>
</dbReference>
<name>A0A485AJ88_KLUCR</name>
<evidence type="ECO:0000256" key="1">
    <source>
        <dbReference type="SAM" id="SignalP"/>
    </source>
</evidence>
<protein>
    <submittedName>
        <fullName evidence="2">Copper/silver efflux system outer membrane protein CusC</fullName>
    </submittedName>
</protein>
<evidence type="ECO:0000313" key="3">
    <source>
        <dbReference type="Proteomes" id="UP000401081"/>
    </source>
</evidence>
<organism evidence="2 3">
    <name type="scientific">Kluyvera cryocrescens</name>
    <name type="common">Kluyvera citrophila</name>
    <dbReference type="NCBI Taxonomy" id="580"/>
    <lineage>
        <taxon>Bacteria</taxon>
        <taxon>Pseudomonadati</taxon>
        <taxon>Pseudomonadota</taxon>
        <taxon>Gammaproteobacteria</taxon>
        <taxon>Enterobacterales</taxon>
        <taxon>Enterobacteriaceae</taxon>
        <taxon>Kluyvera</taxon>
    </lineage>
</organism>
<evidence type="ECO:0000313" key="2">
    <source>
        <dbReference type="EMBL" id="VFS60481.1"/>
    </source>
</evidence>
<proteinExistence type="predicted"/>
<sequence>MLTLKPLTLMMAFILAGCTSLAPDYRPPEKVVPEQFSLSPGRAGADRQPMARDRLANLFR</sequence>
<feature type="signal peptide" evidence="1">
    <location>
        <begin position="1"/>
        <end position="22"/>
    </location>
</feature>
<accession>A0A485AJ88</accession>
<gene>
    <name evidence="2" type="ORF">NCTC12993_01671</name>
</gene>